<evidence type="ECO:0000256" key="1">
    <source>
        <dbReference type="SAM" id="MobiDB-lite"/>
    </source>
</evidence>
<dbReference type="Gene3D" id="1.10.10.580">
    <property type="entry name" value="Structural maintenance of chromosome 1. Chain E"/>
    <property type="match status" value="1"/>
</dbReference>
<dbReference type="Pfam" id="PF04824">
    <property type="entry name" value="Rad21_Rec8"/>
    <property type="match status" value="1"/>
</dbReference>
<feature type="compositionally biased region" description="Polar residues" evidence="1">
    <location>
        <begin position="36"/>
        <end position="55"/>
    </location>
</feature>
<keyword evidence="4" id="KW-1185">Reference proteome</keyword>
<feature type="region of interest" description="Disordered" evidence="1">
    <location>
        <begin position="33"/>
        <end position="71"/>
    </location>
</feature>
<dbReference type="InterPro" id="IPR023093">
    <property type="entry name" value="ScpA-like_C"/>
</dbReference>
<dbReference type="SUPFAM" id="SSF46785">
    <property type="entry name" value="Winged helix' DNA-binding domain"/>
    <property type="match status" value="1"/>
</dbReference>
<organism evidence="3 4">
    <name type="scientific">Hapsidospora chrysogenum (strain ATCC 11550 / CBS 779.69 / DSM 880 / IAM 14645 / JCM 23072 / IMI 49137)</name>
    <name type="common">Acremonium chrysogenum</name>
    <dbReference type="NCBI Taxonomy" id="857340"/>
    <lineage>
        <taxon>Eukaryota</taxon>
        <taxon>Fungi</taxon>
        <taxon>Dikarya</taxon>
        <taxon>Ascomycota</taxon>
        <taxon>Pezizomycotina</taxon>
        <taxon>Sordariomycetes</taxon>
        <taxon>Hypocreomycetidae</taxon>
        <taxon>Hypocreales</taxon>
        <taxon>Bionectriaceae</taxon>
        <taxon>Hapsidospora</taxon>
    </lineage>
</organism>
<sequence length="210" mass="22668">MARHQQDADGWVDLGDDAGVELGMRAANAMDDRHSSTMMPWSRPNSVVPGSSVRGSAQKAQAQPAPSPLFGHGRIVPSIERHSDEFGSDDRGGQIPVMDSDPMEGVEFDLEINAPNIRLDTSSQQFLAYAMEQAEKADEATDAHGRRWVEFQQLANPDVHDKQVAAQAFLHVLTLASMGAISVDQDGAKSLEPFGDIHIGIPASIVEQAN</sequence>
<evidence type="ECO:0000259" key="2">
    <source>
        <dbReference type="Pfam" id="PF04824"/>
    </source>
</evidence>
<name>A0A086T041_HAPC1</name>
<dbReference type="Proteomes" id="UP000029964">
    <property type="component" value="Unassembled WGS sequence"/>
</dbReference>
<dbReference type="HOGENOM" id="CLU_1309776_0_0_1"/>
<evidence type="ECO:0000313" key="3">
    <source>
        <dbReference type="EMBL" id="KFH42723.1"/>
    </source>
</evidence>
<proteinExistence type="predicted"/>
<dbReference type="EMBL" id="JPKY01000087">
    <property type="protein sequence ID" value="KFH42723.1"/>
    <property type="molecule type" value="Genomic_DNA"/>
</dbReference>
<feature type="domain" description="Rad21/Rec8-like protein C-terminal eukaryotic" evidence="2">
    <location>
        <begin position="160"/>
        <end position="199"/>
    </location>
</feature>
<reference evidence="4" key="1">
    <citation type="journal article" date="2014" name="Genome Announc.">
        <title>Genome sequence and annotation of Acremonium chrysogenum, producer of the beta-lactam antibiotic cephalosporin C.</title>
        <authorList>
            <person name="Terfehr D."/>
            <person name="Dahlmann T.A."/>
            <person name="Specht T."/>
            <person name="Zadra I."/>
            <person name="Kuernsteiner H."/>
            <person name="Kueck U."/>
        </authorList>
    </citation>
    <scope>NUCLEOTIDE SEQUENCE [LARGE SCALE GENOMIC DNA]</scope>
    <source>
        <strain evidence="4">ATCC 11550 / CBS 779.69 / DSM 880 / IAM 14645 / JCM 23072 / IMI 49137</strain>
    </source>
</reference>
<dbReference type="InterPro" id="IPR036390">
    <property type="entry name" value="WH_DNA-bd_sf"/>
</dbReference>
<dbReference type="OrthoDB" id="5427633at2759"/>
<protein>
    <recommendedName>
        <fullName evidence="2">Rad21/Rec8-like protein C-terminal eukaryotic domain-containing protein</fullName>
    </recommendedName>
</protein>
<dbReference type="AlphaFoldDB" id="A0A086T041"/>
<evidence type="ECO:0000313" key="4">
    <source>
        <dbReference type="Proteomes" id="UP000029964"/>
    </source>
</evidence>
<dbReference type="InterPro" id="IPR006909">
    <property type="entry name" value="Rad21/Rec8_C_eu"/>
</dbReference>
<accession>A0A086T041</accession>
<comment type="caution">
    <text evidence="3">The sequence shown here is derived from an EMBL/GenBank/DDBJ whole genome shotgun (WGS) entry which is preliminary data.</text>
</comment>
<gene>
    <name evidence="3" type="ORF">ACRE_065730</name>
</gene>